<keyword evidence="1" id="KW-0285">Flavoprotein</keyword>
<evidence type="ECO:0000256" key="2">
    <source>
        <dbReference type="ARBA" id="ARBA00022643"/>
    </source>
</evidence>
<dbReference type="SUPFAM" id="SSF51679">
    <property type="entry name" value="Bacterial luciferase-like"/>
    <property type="match status" value="1"/>
</dbReference>
<evidence type="ECO:0000256" key="1">
    <source>
        <dbReference type="ARBA" id="ARBA00022630"/>
    </source>
</evidence>
<proteinExistence type="predicted"/>
<dbReference type="AlphaFoldDB" id="A0A401ZYM4"/>
<dbReference type="InterPro" id="IPR011251">
    <property type="entry name" value="Luciferase-like_dom"/>
</dbReference>
<keyword evidence="4" id="KW-0503">Monooxygenase</keyword>
<organism evidence="6 7">
    <name type="scientific">Tengunoibacter tsumagoiensis</name>
    <dbReference type="NCBI Taxonomy" id="2014871"/>
    <lineage>
        <taxon>Bacteria</taxon>
        <taxon>Bacillati</taxon>
        <taxon>Chloroflexota</taxon>
        <taxon>Ktedonobacteria</taxon>
        <taxon>Ktedonobacterales</taxon>
        <taxon>Dictyobacteraceae</taxon>
        <taxon>Tengunoibacter</taxon>
    </lineage>
</organism>
<keyword evidence="3" id="KW-0560">Oxidoreductase</keyword>
<accession>A0A401ZYM4</accession>
<evidence type="ECO:0000256" key="4">
    <source>
        <dbReference type="ARBA" id="ARBA00023033"/>
    </source>
</evidence>
<evidence type="ECO:0000259" key="5">
    <source>
        <dbReference type="Pfam" id="PF00296"/>
    </source>
</evidence>
<keyword evidence="7" id="KW-1185">Reference proteome</keyword>
<dbReference type="GO" id="GO:0008726">
    <property type="term" value="F:alkanesulfonate monooxygenase activity"/>
    <property type="evidence" value="ECO:0007669"/>
    <property type="project" value="TreeGrafter"/>
</dbReference>
<protein>
    <submittedName>
        <fullName evidence="6">LLM class F420-dependent oxidoreductase</fullName>
    </submittedName>
</protein>
<dbReference type="RefSeq" id="WP_126579605.1">
    <property type="nucleotide sequence ID" value="NZ_BIFR01000001.1"/>
</dbReference>
<dbReference type="PANTHER" id="PTHR42847:SF4">
    <property type="entry name" value="ALKANESULFONATE MONOOXYGENASE-RELATED"/>
    <property type="match status" value="1"/>
</dbReference>
<keyword evidence="2" id="KW-0288">FMN</keyword>
<name>A0A401ZYM4_9CHLR</name>
<dbReference type="Proteomes" id="UP000287352">
    <property type="component" value="Unassembled WGS sequence"/>
</dbReference>
<gene>
    <name evidence="6" type="ORF">KTT_17920</name>
</gene>
<dbReference type="InterPro" id="IPR036661">
    <property type="entry name" value="Luciferase-like_sf"/>
</dbReference>
<dbReference type="GO" id="GO:0046306">
    <property type="term" value="P:alkanesulfonate catabolic process"/>
    <property type="evidence" value="ECO:0007669"/>
    <property type="project" value="TreeGrafter"/>
</dbReference>
<dbReference type="EMBL" id="BIFR01000001">
    <property type="protein sequence ID" value="GCE11933.1"/>
    <property type="molecule type" value="Genomic_DNA"/>
</dbReference>
<dbReference type="Pfam" id="PF00296">
    <property type="entry name" value="Bac_luciferase"/>
    <property type="match status" value="1"/>
</dbReference>
<reference evidence="7" key="1">
    <citation type="submission" date="2018-12" db="EMBL/GenBank/DDBJ databases">
        <title>Tengunoibacter tsumagoiensis gen. nov., sp. nov., Dictyobacter kobayashii sp. nov., D. alpinus sp. nov., and D. joshuensis sp. nov. and description of Dictyobacteraceae fam. nov. within the order Ktedonobacterales isolated from Tengu-no-mugimeshi.</title>
        <authorList>
            <person name="Wang C.M."/>
            <person name="Zheng Y."/>
            <person name="Sakai Y."/>
            <person name="Toyoda A."/>
            <person name="Minakuchi Y."/>
            <person name="Abe K."/>
            <person name="Yokota A."/>
            <person name="Yabe S."/>
        </authorList>
    </citation>
    <scope>NUCLEOTIDE SEQUENCE [LARGE SCALE GENOMIC DNA]</scope>
    <source>
        <strain evidence="7">Uno3</strain>
    </source>
</reference>
<dbReference type="Gene3D" id="3.20.20.30">
    <property type="entry name" value="Luciferase-like domain"/>
    <property type="match status" value="1"/>
</dbReference>
<sequence length="294" mass="32349">MHKPFRFGVQSSGLMSERSWMAQARRIEELGYATLLMPDRPSMGGFALFPALTMAVAVTTTLHVGSYVFSNDYHHPLLLAKAVATLDAFSGGRFELGLGAGVGGGEYEQMGLTFENAGTRVSRLEEALALIKQYFTAEEVNFSGKYYTVTGIKALPMAVRQPHPPILMGTAGKRMLTIAAREADIIAPAMRMGLQGVDPTDVPMEEKIDWIREAAGERFSHIELAQPAYEISLSDNSAPVFSPSGMRMPMRTMTTDQAIEHLLAHRERYGFSYIHIFDGQLENFAPVVARLNGK</sequence>
<dbReference type="InterPro" id="IPR019923">
    <property type="entry name" value="Lucif-like_OxRdtase_MSMEG_2516"/>
</dbReference>
<evidence type="ECO:0000256" key="3">
    <source>
        <dbReference type="ARBA" id="ARBA00023002"/>
    </source>
</evidence>
<evidence type="ECO:0000313" key="7">
    <source>
        <dbReference type="Proteomes" id="UP000287352"/>
    </source>
</evidence>
<dbReference type="InterPro" id="IPR050172">
    <property type="entry name" value="SsuD_RutA_monooxygenase"/>
</dbReference>
<dbReference type="NCBIfam" id="TIGR03621">
    <property type="entry name" value="F420_MSMEG_2516"/>
    <property type="match status" value="1"/>
</dbReference>
<dbReference type="OrthoDB" id="4288123at2"/>
<dbReference type="PANTHER" id="PTHR42847">
    <property type="entry name" value="ALKANESULFONATE MONOOXYGENASE"/>
    <property type="match status" value="1"/>
</dbReference>
<comment type="caution">
    <text evidence="6">The sequence shown here is derived from an EMBL/GenBank/DDBJ whole genome shotgun (WGS) entry which is preliminary data.</text>
</comment>
<feature type="domain" description="Luciferase-like" evidence="5">
    <location>
        <begin position="18"/>
        <end position="190"/>
    </location>
</feature>
<evidence type="ECO:0000313" key="6">
    <source>
        <dbReference type="EMBL" id="GCE11933.1"/>
    </source>
</evidence>